<organism evidence="1">
    <name type="scientific">uncultured Caudovirales phage</name>
    <dbReference type="NCBI Taxonomy" id="2100421"/>
    <lineage>
        <taxon>Viruses</taxon>
        <taxon>Duplodnaviria</taxon>
        <taxon>Heunggongvirae</taxon>
        <taxon>Uroviricota</taxon>
        <taxon>Caudoviricetes</taxon>
        <taxon>Peduoviridae</taxon>
        <taxon>Maltschvirus</taxon>
        <taxon>Maltschvirus maltsch</taxon>
    </lineage>
</organism>
<dbReference type="EMBL" id="LR797496">
    <property type="protein sequence ID" value="CAB4219816.1"/>
    <property type="molecule type" value="Genomic_DNA"/>
</dbReference>
<gene>
    <name evidence="1" type="ORF">UFOVP1635_1</name>
</gene>
<name>A0A6J5SXV9_9CAUD</name>
<accession>A0A6J5SXV9</accession>
<evidence type="ECO:0000313" key="1">
    <source>
        <dbReference type="EMBL" id="CAB4219816.1"/>
    </source>
</evidence>
<sequence>VNIVDGVNLTILHIARQIQSKIYRTQIILAIPQCPGNLHMAGAERSTKKEYVWNLEILRDFRRP</sequence>
<reference evidence="1" key="1">
    <citation type="submission" date="2020-05" db="EMBL/GenBank/DDBJ databases">
        <authorList>
            <person name="Chiriac C."/>
            <person name="Salcher M."/>
            <person name="Ghai R."/>
            <person name="Kavagutti S V."/>
        </authorList>
    </citation>
    <scope>NUCLEOTIDE SEQUENCE</scope>
</reference>
<proteinExistence type="predicted"/>
<feature type="non-terminal residue" evidence="1">
    <location>
        <position position="1"/>
    </location>
</feature>
<protein>
    <submittedName>
        <fullName evidence="1">Uncharacterized protein</fullName>
    </submittedName>
</protein>